<proteinExistence type="predicted"/>
<dbReference type="SMART" id="SM00978">
    <property type="entry name" value="Tim44"/>
    <property type="match status" value="1"/>
</dbReference>
<dbReference type="Pfam" id="PF04280">
    <property type="entry name" value="Tim44"/>
    <property type="match status" value="1"/>
</dbReference>
<name>A0ABV6FJQ6_9BURK</name>
<feature type="transmembrane region" description="Helical" evidence="2">
    <location>
        <begin position="109"/>
        <end position="130"/>
    </location>
</feature>
<dbReference type="SUPFAM" id="SSF54427">
    <property type="entry name" value="NTF2-like"/>
    <property type="match status" value="1"/>
</dbReference>
<dbReference type="InterPro" id="IPR032710">
    <property type="entry name" value="NTF2-like_dom_sf"/>
</dbReference>
<keyword evidence="2" id="KW-1133">Transmembrane helix</keyword>
<evidence type="ECO:0000256" key="2">
    <source>
        <dbReference type="SAM" id="Phobius"/>
    </source>
</evidence>
<keyword evidence="2" id="KW-0812">Transmembrane</keyword>
<gene>
    <name evidence="5" type="ORF">ACFFJK_17820</name>
</gene>
<dbReference type="EMBL" id="JBHLWP010000016">
    <property type="protein sequence ID" value="MFC0253759.1"/>
    <property type="molecule type" value="Genomic_DNA"/>
</dbReference>
<keyword evidence="2" id="KW-0472">Membrane</keyword>
<feature type="transmembrane region" description="Helical" evidence="2">
    <location>
        <begin position="85"/>
        <end position="103"/>
    </location>
</feature>
<feature type="signal peptide" evidence="3">
    <location>
        <begin position="1"/>
        <end position="21"/>
    </location>
</feature>
<sequence>MKKFVATMVLAVTAASMIAEATARPMGGKRSIGRQSQPVQQMQQPAPAPTPGLQQQRAPAAAPAAAGAGAAGAAAAAAKPSMWKGILGGALLGLGLGALLSHLGIGGALASAISAILMIGLLALAVLFIVRMFRRKDTPANPAFGGGYANPQPATATPGAVATPEIGSGLRQPAAFQGAQAQDGVSLNKGGAAFAGGATGGAHHQWGVPADFDQEAFLRHAKASFIRMQAAWDRGDTNDLREFTTPEVFAELKMQIQERGGAADFTDVVTIEGQVLGIETTATDYLASVQFNGIIRTAPNEPGEPFVEVWNMSKPLSGQGGWVLAGIQQVA</sequence>
<evidence type="ECO:0000256" key="1">
    <source>
        <dbReference type="SAM" id="MobiDB-lite"/>
    </source>
</evidence>
<dbReference type="PANTHER" id="PTHR41542">
    <property type="entry name" value="BLL5807 PROTEIN"/>
    <property type="match status" value="1"/>
</dbReference>
<evidence type="ECO:0000313" key="5">
    <source>
        <dbReference type="EMBL" id="MFC0253759.1"/>
    </source>
</evidence>
<feature type="chain" id="PRO_5045572658" evidence="3">
    <location>
        <begin position="22"/>
        <end position="331"/>
    </location>
</feature>
<dbReference type="InterPro" id="IPR007379">
    <property type="entry name" value="Tim44-like_dom"/>
</dbReference>
<accession>A0ABV6FJQ6</accession>
<dbReference type="Proteomes" id="UP001589773">
    <property type="component" value="Unassembled WGS sequence"/>
</dbReference>
<evidence type="ECO:0000256" key="3">
    <source>
        <dbReference type="SAM" id="SignalP"/>
    </source>
</evidence>
<feature type="domain" description="Tim44-like" evidence="4">
    <location>
        <begin position="198"/>
        <end position="329"/>
    </location>
</feature>
<organism evidence="5 6">
    <name type="scientific">Massilia consociata</name>
    <dbReference type="NCBI Taxonomy" id="760117"/>
    <lineage>
        <taxon>Bacteria</taxon>
        <taxon>Pseudomonadati</taxon>
        <taxon>Pseudomonadota</taxon>
        <taxon>Betaproteobacteria</taxon>
        <taxon>Burkholderiales</taxon>
        <taxon>Oxalobacteraceae</taxon>
        <taxon>Telluria group</taxon>
        <taxon>Massilia</taxon>
    </lineage>
</organism>
<feature type="compositionally biased region" description="Low complexity" evidence="1">
    <location>
        <begin position="35"/>
        <end position="45"/>
    </location>
</feature>
<comment type="caution">
    <text evidence="5">The sequence shown here is derived from an EMBL/GenBank/DDBJ whole genome shotgun (WGS) entry which is preliminary data.</text>
</comment>
<keyword evidence="3" id="KW-0732">Signal</keyword>
<dbReference type="Gene3D" id="3.10.450.240">
    <property type="match status" value="1"/>
</dbReference>
<protein>
    <submittedName>
        <fullName evidence="5">Tim44 domain-containing protein</fullName>
    </submittedName>
</protein>
<evidence type="ECO:0000259" key="4">
    <source>
        <dbReference type="SMART" id="SM00978"/>
    </source>
</evidence>
<reference evidence="5 6" key="1">
    <citation type="submission" date="2024-09" db="EMBL/GenBank/DDBJ databases">
        <authorList>
            <person name="Sun Q."/>
            <person name="Mori K."/>
        </authorList>
    </citation>
    <scope>NUCLEOTIDE SEQUENCE [LARGE SCALE GENOMIC DNA]</scope>
    <source>
        <strain evidence="5 6">CCM 7792</strain>
    </source>
</reference>
<feature type="region of interest" description="Disordered" evidence="1">
    <location>
        <begin position="25"/>
        <end position="61"/>
    </location>
</feature>
<keyword evidence="6" id="KW-1185">Reference proteome</keyword>
<evidence type="ECO:0000313" key="6">
    <source>
        <dbReference type="Proteomes" id="UP001589773"/>
    </source>
</evidence>
<dbReference type="PANTHER" id="PTHR41542:SF1">
    <property type="entry name" value="BLL5807 PROTEIN"/>
    <property type="match status" value="1"/>
</dbReference>
<dbReference type="RefSeq" id="WP_379680924.1">
    <property type="nucleotide sequence ID" value="NZ_JBHLWP010000016.1"/>
</dbReference>